<organism evidence="1 2">
    <name type="scientific">Crotalaria pallida</name>
    <name type="common">Smooth rattlebox</name>
    <name type="synonym">Crotalaria striata</name>
    <dbReference type="NCBI Taxonomy" id="3830"/>
    <lineage>
        <taxon>Eukaryota</taxon>
        <taxon>Viridiplantae</taxon>
        <taxon>Streptophyta</taxon>
        <taxon>Embryophyta</taxon>
        <taxon>Tracheophyta</taxon>
        <taxon>Spermatophyta</taxon>
        <taxon>Magnoliopsida</taxon>
        <taxon>eudicotyledons</taxon>
        <taxon>Gunneridae</taxon>
        <taxon>Pentapetalae</taxon>
        <taxon>rosids</taxon>
        <taxon>fabids</taxon>
        <taxon>Fabales</taxon>
        <taxon>Fabaceae</taxon>
        <taxon>Papilionoideae</taxon>
        <taxon>50 kb inversion clade</taxon>
        <taxon>genistoids sensu lato</taxon>
        <taxon>core genistoids</taxon>
        <taxon>Crotalarieae</taxon>
        <taxon>Crotalaria</taxon>
    </lineage>
</organism>
<dbReference type="Proteomes" id="UP001372338">
    <property type="component" value="Unassembled WGS sequence"/>
</dbReference>
<proteinExistence type="predicted"/>
<accession>A0AAN9J465</accession>
<evidence type="ECO:0000313" key="2">
    <source>
        <dbReference type="Proteomes" id="UP001372338"/>
    </source>
</evidence>
<protein>
    <submittedName>
        <fullName evidence="1">Uncharacterized protein</fullName>
    </submittedName>
</protein>
<dbReference type="EMBL" id="JAYWIO010000001">
    <property type="protein sequence ID" value="KAK7291742.1"/>
    <property type="molecule type" value="Genomic_DNA"/>
</dbReference>
<name>A0AAN9J465_CROPI</name>
<reference evidence="1 2" key="1">
    <citation type="submission" date="2024-01" db="EMBL/GenBank/DDBJ databases">
        <title>The genomes of 5 underutilized Papilionoideae crops provide insights into root nodulation and disease resistanc.</title>
        <authorList>
            <person name="Yuan L."/>
        </authorList>
    </citation>
    <scope>NUCLEOTIDE SEQUENCE [LARGE SCALE GENOMIC DNA]</scope>
    <source>
        <strain evidence="1">ZHUSHIDOU_FW_LH</strain>
        <tissue evidence="1">Leaf</tissue>
    </source>
</reference>
<dbReference type="AlphaFoldDB" id="A0AAN9J465"/>
<comment type="caution">
    <text evidence="1">The sequence shown here is derived from an EMBL/GenBank/DDBJ whole genome shotgun (WGS) entry which is preliminary data.</text>
</comment>
<evidence type="ECO:0000313" key="1">
    <source>
        <dbReference type="EMBL" id="KAK7291742.1"/>
    </source>
</evidence>
<sequence length="70" mass="8400">MYSVCMPIISHIIKSNRAEANSQQPGHLKCLNKLGNLMEKKKRRGEWTRRTKRTWNFDGRTKWTRRVDKI</sequence>
<gene>
    <name evidence="1" type="ORF">RIF29_07124</name>
</gene>
<keyword evidence="2" id="KW-1185">Reference proteome</keyword>